<dbReference type="OMA" id="PEKRCKF"/>
<name>A0A1Y2M8F4_EPING</name>
<dbReference type="AlphaFoldDB" id="A0A1Y2M8F4"/>
<keyword evidence="3" id="KW-0560">Oxidoreductase</keyword>
<sequence length="443" mass="49986">MRRAFILERVTLPSLEHHHSSTQSVSSTLSTSVSMTIPVGQASKLFEPLTIGNGKIKLEHRVILAPLTRNRGTPLEAESTPEKPNRIWLPNDLMVEYYTQRATKGGLIITEGVSPSLEGNGMPGVPGLFIEEQKAGWRKIADAIHAQGGFAYMQLWHSGRANIPQMTGTPIVSPSGLPWDDPNEVFAYPPPHTTKQVRYVDNPPIELTVEHIKKTIQDYVRTAKWAMECGFDGVEVHGGNGYLPEQFLASNVNKRTDAYGGSPEKRCTFTLELMEELSKAIGEENLAIRLSPFGLFNQIRCEQRMETWTTLCRKLKEALPKLSYVSFIEPRYEQIHSESEKQKFLDSWGLSSIDLTPFRSIFGSTPFFSAGGFDAKNSWGVLESGKYDALLYGRFFISNPDLPERLKHGLPLAMYDRRRFYGPFEDNTICYTDYPRWEQESAP</sequence>
<evidence type="ECO:0000313" key="6">
    <source>
        <dbReference type="Proteomes" id="UP000193240"/>
    </source>
</evidence>
<dbReference type="Gene3D" id="3.20.20.70">
    <property type="entry name" value="Aldolase class I"/>
    <property type="match status" value="1"/>
</dbReference>
<dbReference type="CDD" id="cd02933">
    <property type="entry name" value="OYE_like_FMN"/>
    <property type="match status" value="1"/>
</dbReference>
<protein>
    <recommendedName>
        <fullName evidence="4">NADH:flavin oxidoreductase/NADH oxidase N-terminal domain-containing protein</fullName>
    </recommendedName>
</protein>
<dbReference type="PANTHER" id="PTHR22893">
    <property type="entry name" value="NADH OXIDOREDUCTASE-RELATED"/>
    <property type="match status" value="1"/>
</dbReference>
<evidence type="ECO:0000256" key="3">
    <source>
        <dbReference type="ARBA" id="ARBA00023002"/>
    </source>
</evidence>
<evidence type="ECO:0000259" key="4">
    <source>
        <dbReference type="Pfam" id="PF00724"/>
    </source>
</evidence>
<comment type="cofactor">
    <cofactor evidence="1">
        <name>FMN</name>
        <dbReference type="ChEBI" id="CHEBI:58210"/>
    </cofactor>
</comment>
<feature type="domain" description="NADH:flavin oxidoreductase/NADH oxidase N-terminal" evidence="4">
    <location>
        <begin position="44"/>
        <end position="412"/>
    </location>
</feature>
<dbReference type="GO" id="GO:0016628">
    <property type="term" value="F:oxidoreductase activity, acting on the CH-CH group of donors, NAD or NADP as acceptor"/>
    <property type="evidence" value="ECO:0007669"/>
    <property type="project" value="UniProtKB-ARBA"/>
</dbReference>
<dbReference type="STRING" id="105696.A0A1Y2M8F4"/>
<dbReference type="InParanoid" id="A0A1Y2M8F4"/>
<comment type="similarity">
    <text evidence="2">Belongs to the NADH:flavin oxidoreductase/NADH oxidase family.</text>
</comment>
<dbReference type="PANTHER" id="PTHR22893:SF93">
    <property type="entry name" value="HYPOTHETICAL OXIDOREDUCTASE (EUROFUNG)"/>
    <property type="match status" value="1"/>
</dbReference>
<dbReference type="GO" id="GO:0005829">
    <property type="term" value="C:cytosol"/>
    <property type="evidence" value="ECO:0007669"/>
    <property type="project" value="UniProtKB-ARBA"/>
</dbReference>
<dbReference type="InterPro" id="IPR001155">
    <property type="entry name" value="OxRdtase_FMN_N"/>
</dbReference>
<dbReference type="EMBL" id="KZ107839">
    <property type="protein sequence ID" value="OSS52395.1"/>
    <property type="molecule type" value="Genomic_DNA"/>
</dbReference>
<reference evidence="5 6" key="1">
    <citation type="journal article" date="2017" name="Genome Announc.">
        <title>Genome sequence of the saprophytic ascomycete Epicoccum nigrum ICMP 19927 strain isolated from New Zealand.</title>
        <authorList>
            <person name="Fokin M."/>
            <person name="Fleetwood D."/>
            <person name="Weir B.S."/>
            <person name="Villas-Boas S.G."/>
        </authorList>
    </citation>
    <scope>NUCLEOTIDE SEQUENCE [LARGE SCALE GENOMIC DNA]</scope>
    <source>
        <strain evidence="5 6">ICMP 19927</strain>
    </source>
</reference>
<dbReference type="Proteomes" id="UP000193240">
    <property type="component" value="Unassembled WGS sequence"/>
</dbReference>
<evidence type="ECO:0000256" key="1">
    <source>
        <dbReference type="ARBA" id="ARBA00001917"/>
    </source>
</evidence>
<dbReference type="InterPro" id="IPR013785">
    <property type="entry name" value="Aldolase_TIM"/>
</dbReference>
<accession>A0A1Y2M8F4</accession>
<dbReference type="SUPFAM" id="SSF51395">
    <property type="entry name" value="FMN-linked oxidoreductases"/>
    <property type="match status" value="1"/>
</dbReference>
<dbReference type="Pfam" id="PF00724">
    <property type="entry name" value="Oxidored_FMN"/>
    <property type="match status" value="1"/>
</dbReference>
<organism evidence="5 6">
    <name type="scientific">Epicoccum nigrum</name>
    <name type="common">Soil fungus</name>
    <name type="synonym">Epicoccum purpurascens</name>
    <dbReference type="NCBI Taxonomy" id="105696"/>
    <lineage>
        <taxon>Eukaryota</taxon>
        <taxon>Fungi</taxon>
        <taxon>Dikarya</taxon>
        <taxon>Ascomycota</taxon>
        <taxon>Pezizomycotina</taxon>
        <taxon>Dothideomycetes</taxon>
        <taxon>Pleosporomycetidae</taxon>
        <taxon>Pleosporales</taxon>
        <taxon>Pleosporineae</taxon>
        <taxon>Didymellaceae</taxon>
        <taxon>Epicoccum</taxon>
    </lineage>
</organism>
<dbReference type="FunFam" id="3.20.20.70:FF:000059">
    <property type="entry name" value="N-ethylmaleimide reductase, FMN-linked"/>
    <property type="match status" value="1"/>
</dbReference>
<gene>
    <name evidence="5" type="ORF">B5807_02755</name>
</gene>
<keyword evidence="6" id="KW-1185">Reference proteome</keyword>
<dbReference type="InterPro" id="IPR045247">
    <property type="entry name" value="Oye-like"/>
</dbReference>
<proteinExistence type="inferred from homology"/>
<evidence type="ECO:0000256" key="2">
    <source>
        <dbReference type="ARBA" id="ARBA00005979"/>
    </source>
</evidence>
<dbReference type="GO" id="GO:0010181">
    <property type="term" value="F:FMN binding"/>
    <property type="evidence" value="ECO:0007669"/>
    <property type="project" value="InterPro"/>
</dbReference>
<evidence type="ECO:0000313" key="5">
    <source>
        <dbReference type="EMBL" id="OSS52395.1"/>
    </source>
</evidence>